<keyword evidence="1" id="KW-0732">Signal</keyword>
<keyword evidence="3" id="KW-1185">Reference proteome</keyword>
<evidence type="ECO:0008006" key="4">
    <source>
        <dbReference type="Google" id="ProtNLM"/>
    </source>
</evidence>
<gene>
    <name evidence="2" type="ORF">GCM10025876_35140</name>
</gene>
<dbReference type="EMBL" id="BSUN01000001">
    <property type="protein sequence ID" value="GMA37310.1"/>
    <property type="molecule type" value="Genomic_DNA"/>
</dbReference>
<evidence type="ECO:0000313" key="3">
    <source>
        <dbReference type="Proteomes" id="UP001157125"/>
    </source>
</evidence>
<dbReference type="PROSITE" id="PS51257">
    <property type="entry name" value="PROKAR_LIPOPROTEIN"/>
    <property type="match status" value="1"/>
</dbReference>
<protein>
    <recommendedName>
        <fullName evidence="4">Lipoprotein</fullName>
    </recommendedName>
</protein>
<proteinExistence type="predicted"/>
<comment type="caution">
    <text evidence="2">The sequence shown here is derived from an EMBL/GenBank/DDBJ whole genome shotgun (WGS) entry which is preliminary data.</text>
</comment>
<evidence type="ECO:0000313" key="2">
    <source>
        <dbReference type="EMBL" id="GMA37310.1"/>
    </source>
</evidence>
<feature type="signal peptide" evidence="1">
    <location>
        <begin position="1"/>
        <end position="28"/>
    </location>
</feature>
<sequence>MLWHARAMRTIVSAVALGAVLALTACTAGEPAADSSATGAAETSASNTPAMSSSAIAQDADSYCDAAATGYAAQRDLLDATDATALEAELGDDAGAVDLANAAGAAMTTAIDVLEETWGAAGIAVMNGAWDDSEASISHAAVSVAFTDFFTYIDAIARPEAELAASATSPDEYNDGMQALAAREGAAEIAQSGASAASTIIAYTRTRCGELPTD</sequence>
<reference evidence="3" key="1">
    <citation type="journal article" date="2019" name="Int. J. Syst. Evol. Microbiol.">
        <title>The Global Catalogue of Microorganisms (GCM) 10K type strain sequencing project: providing services to taxonomists for standard genome sequencing and annotation.</title>
        <authorList>
            <consortium name="The Broad Institute Genomics Platform"/>
            <consortium name="The Broad Institute Genome Sequencing Center for Infectious Disease"/>
            <person name="Wu L."/>
            <person name="Ma J."/>
        </authorList>
    </citation>
    <scope>NUCLEOTIDE SEQUENCE [LARGE SCALE GENOMIC DNA]</scope>
    <source>
        <strain evidence="3">NBRC 112299</strain>
    </source>
</reference>
<accession>A0ABQ6IHM7</accession>
<dbReference type="Proteomes" id="UP001157125">
    <property type="component" value="Unassembled WGS sequence"/>
</dbReference>
<name>A0ABQ6IHM7_9MICO</name>
<evidence type="ECO:0000256" key="1">
    <source>
        <dbReference type="SAM" id="SignalP"/>
    </source>
</evidence>
<organism evidence="2 3">
    <name type="scientific">Demequina litorisediminis</name>
    <dbReference type="NCBI Taxonomy" id="1849022"/>
    <lineage>
        <taxon>Bacteria</taxon>
        <taxon>Bacillati</taxon>
        <taxon>Actinomycetota</taxon>
        <taxon>Actinomycetes</taxon>
        <taxon>Micrococcales</taxon>
        <taxon>Demequinaceae</taxon>
        <taxon>Demequina</taxon>
    </lineage>
</organism>
<feature type="chain" id="PRO_5046850752" description="Lipoprotein" evidence="1">
    <location>
        <begin position="29"/>
        <end position="214"/>
    </location>
</feature>